<keyword evidence="15" id="KW-1185">Reference proteome</keyword>
<keyword evidence="10 12" id="KW-0456">Lyase</keyword>
<evidence type="ECO:0000256" key="1">
    <source>
        <dbReference type="ARBA" id="ARBA00008343"/>
    </source>
</evidence>
<evidence type="ECO:0000256" key="11">
    <source>
        <dbReference type="ARBA" id="ARBA00023295"/>
    </source>
</evidence>
<sequence length="237" mass="26212">MRFENASVRPSPSAAERTLPKKISLEELKKQARRVVKQLKVDYPVAECALNYETPYQLLIATILSAQCTDARVNIVTKELFAKYPAADDIAALPIAKIEKLVQTTGFFRNKAKNIKAASQKLVDDYDGEVPQDLEALVALPGVGRKTANVVLGTAFGMPTGVVVDTHVGRLSRRMGLTAKNDAVKVEAELMELLPKKEWIQFSHRMIHHGRAICDARKPKCDDCHFAKFCPQVGVAK</sequence>
<dbReference type="CDD" id="cd00056">
    <property type="entry name" value="ENDO3c"/>
    <property type="match status" value="1"/>
</dbReference>
<keyword evidence="4 12" id="KW-0227">DNA damage</keyword>
<evidence type="ECO:0000256" key="2">
    <source>
        <dbReference type="ARBA" id="ARBA00022485"/>
    </source>
</evidence>
<dbReference type="EC" id="4.2.99.18" evidence="12"/>
<dbReference type="Gene3D" id="1.10.340.30">
    <property type="entry name" value="Hypothetical protein, domain 2"/>
    <property type="match status" value="1"/>
</dbReference>
<keyword evidence="8 12" id="KW-0238">DNA-binding</keyword>
<feature type="binding site" evidence="12">
    <location>
        <position position="221"/>
    </location>
    <ligand>
        <name>[4Fe-4S] cluster</name>
        <dbReference type="ChEBI" id="CHEBI:49883"/>
    </ligand>
</feature>
<dbReference type="Proteomes" id="UP000318878">
    <property type="component" value="Unassembled WGS sequence"/>
</dbReference>
<dbReference type="GO" id="GO:0140078">
    <property type="term" value="F:class I DNA-(apurinic or apyrimidinic site) endonuclease activity"/>
    <property type="evidence" value="ECO:0007669"/>
    <property type="project" value="UniProtKB-EC"/>
</dbReference>
<comment type="catalytic activity">
    <reaction evidence="12">
        <text>2'-deoxyribonucleotide-(2'-deoxyribose 5'-phosphate)-2'-deoxyribonucleotide-DNA = a 3'-end 2'-deoxyribonucleotide-(2,3-dehydro-2,3-deoxyribose 5'-phosphate)-DNA + a 5'-end 5'-phospho-2'-deoxyribonucleoside-DNA + H(+)</text>
        <dbReference type="Rhea" id="RHEA:66592"/>
        <dbReference type="Rhea" id="RHEA-COMP:13180"/>
        <dbReference type="Rhea" id="RHEA-COMP:16897"/>
        <dbReference type="Rhea" id="RHEA-COMP:17067"/>
        <dbReference type="ChEBI" id="CHEBI:15378"/>
        <dbReference type="ChEBI" id="CHEBI:136412"/>
        <dbReference type="ChEBI" id="CHEBI:157695"/>
        <dbReference type="ChEBI" id="CHEBI:167181"/>
        <dbReference type="EC" id="4.2.99.18"/>
    </reaction>
</comment>
<evidence type="ECO:0000256" key="8">
    <source>
        <dbReference type="ARBA" id="ARBA00023125"/>
    </source>
</evidence>
<evidence type="ECO:0000259" key="13">
    <source>
        <dbReference type="SMART" id="SM00478"/>
    </source>
</evidence>
<dbReference type="Pfam" id="PF00633">
    <property type="entry name" value="HHH"/>
    <property type="match status" value="1"/>
</dbReference>
<keyword evidence="9 12" id="KW-0234">DNA repair</keyword>
<keyword evidence="7 12" id="KW-0411">Iron-sulfur</keyword>
<name>A0A5C5UWH3_9BACT</name>
<comment type="caution">
    <text evidence="14">The sequence shown here is derived from an EMBL/GenBank/DDBJ whole genome shotgun (WGS) entry which is preliminary data.</text>
</comment>
<dbReference type="FunFam" id="1.10.1670.10:FF:000001">
    <property type="entry name" value="Endonuclease III"/>
    <property type="match status" value="1"/>
</dbReference>
<dbReference type="InterPro" id="IPR004035">
    <property type="entry name" value="Endouclease-III_FeS-bd_BS"/>
</dbReference>
<feature type="binding site" evidence="12">
    <location>
        <position position="230"/>
    </location>
    <ligand>
        <name>[4Fe-4S] cluster</name>
        <dbReference type="ChEBI" id="CHEBI:49883"/>
    </ligand>
</feature>
<dbReference type="PIRSF" id="PIRSF001435">
    <property type="entry name" value="Nth"/>
    <property type="match status" value="1"/>
</dbReference>
<keyword evidence="11 12" id="KW-0326">Glycosidase</keyword>
<dbReference type="PANTHER" id="PTHR10359:SF18">
    <property type="entry name" value="ENDONUCLEASE III"/>
    <property type="match status" value="1"/>
</dbReference>
<dbReference type="GO" id="GO:0051539">
    <property type="term" value="F:4 iron, 4 sulfur cluster binding"/>
    <property type="evidence" value="ECO:0007669"/>
    <property type="project" value="UniProtKB-UniRule"/>
</dbReference>
<dbReference type="InterPro" id="IPR011257">
    <property type="entry name" value="DNA_glycosylase"/>
</dbReference>
<evidence type="ECO:0000313" key="15">
    <source>
        <dbReference type="Proteomes" id="UP000318878"/>
    </source>
</evidence>
<dbReference type="EMBL" id="SJPF01000007">
    <property type="protein sequence ID" value="TWT29715.1"/>
    <property type="molecule type" value="Genomic_DNA"/>
</dbReference>
<evidence type="ECO:0000256" key="4">
    <source>
        <dbReference type="ARBA" id="ARBA00022763"/>
    </source>
</evidence>
<gene>
    <name evidence="14" type="primary">pdg_2</name>
    <name evidence="12" type="synonym">nth</name>
    <name evidence="14" type="ORF">Enr8_49030</name>
</gene>
<feature type="binding site" evidence="12">
    <location>
        <position position="224"/>
    </location>
    <ligand>
        <name>[4Fe-4S] cluster</name>
        <dbReference type="ChEBI" id="CHEBI:49883"/>
    </ligand>
</feature>
<dbReference type="SMART" id="SM00478">
    <property type="entry name" value="ENDO3c"/>
    <property type="match status" value="1"/>
</dbReference>
<comment type="cofactor">
    <cofactor evidence="12">
        <name>[4Fe-4S] cluster</name>
        <dbReference type="ChEBI" id="CHEBI:49883"/>
    </cofactor>
    <text evidence="12">Binds 1 [4Fe-4S] cluster.</text>
</comment>
<evidence type="ECO:0000256" key="5">
    <source>
        <dbReference type="ARBA" id="ARBA00022801"/>
    </source>
</evidence>
<proteinExistence type="inferred from homology"/>
<dbReference type="HAMAP" id="MF_00942">
    <property type="entry name" value="Nth"/>
    <property type="match status" value="1"/>
</dbReference>
<feature type="binding site" evidence="12">
    <location>
        <position position="214"/>
    </location>
    <ligand>
        <name>[4Fe-4S] cluster</name>
        <dbReference type="ChEBI" id="CHEBI:49883"/>
    </ligand>
</feature>
<dbReference type="SUPFAM" id="SSF48150">
    <property type="entry name" value="DNA-glycosylase"/>
    <property type="match status" value="1"/>
</dbReference>
<dbReference type="InterPro" id="IPR003265">
    <property type="entry name" value="HhH-GPD_domain"/>
</dbReference>
<dbReference type="GO" id="GO:0006285">
    <property type="term" value="P:base-excision repair, AP site formation"/>
    <property type="evidence" value="ECO:0007669"/>
    <property type="project" value="TreeGrafter"/>
</dbReference>
<keyword evidence="3 12" id="KW-0479">Metal-binding</keyword>
<dbReference type="NCBIfam" id="TIGR01083">
    <property type="entry name" value="nth"/>
    <property type="match status" value="1"/>
</dbReference>
<accession>A0A5C5UWH3</accession>
<dbReference type="InterPro" id="IPR023170">
    <property type="entry name" value="HhH_base_excis_C"/>
</dbReference>
<evidence type="ECO:0000256" key="12">
    <source>
        <dbReference type="HAMAP-Rule" id="MF_00942"/>
    </source>
</evidence>
<keyword evidence="2 12" id="KW-0004">4Fe-4S</keyword>
<dbReference type="GO" id="GO:0019104">
    <property type="term" value="F:DNA N-glycosylase activity"/>
    <property type="evidence" value="ECO:0007669"/>
    <property type="project" value="UniProtKB-UniRule"/>
</dbReference>
<dbReference type="GO" id="GO:0003677">
    <property type="term" value="F:DNA binding"/>
    <property type="evidence" value="ECO:0007669"/>
    <property type="project" value="UniProtKB-UniRule"/>
</dbReference>
<dbReference type="GO" id="GO:0046872">
    <property type="term" value="F:metal ion binding"/>
    <property type="evidence" value="ECO:0007669"/>
    <property type="project" value="UniProtKB-KW"/>
</dbReference>
<dbReference type="PROSITE" id="PS00764">
    <property type="entry name" value="ENDONUCLEASE_III_1"/>
    <property type="match status" value="1"/>
</dbReference>
<dbReference type="Pfam" id="PF00730">
    <property type="entry name" value="HhH-GPD"/>
    <property type="match status" value="1"/>
</dbReference>
<comment type="similarity">
    <text evidence="1 12">Belongs to the Nth/MutY family.</text>
</comment>
<keyword evidence="5 12" id="KW-0378">Hydrolase</keyword>
<dbReference type="InterPro" id="IPR004036">
    <property type="entry name" value="Endonuclease-III-like_CS2"/>
</dbReference>
<protein>
    <recommendedName>
        <fullName evidence="12">Endonuclease III</fullName>
        <ecNumber evidence="12">4.2.99.18</ecNumber>
    </recommendedName>
    <alternativeName>
        <fullName evidence="12">DNA-(apurinic or apyrimidinic site) lyase</fullName>
    </alternativeName>
</protein>
<dbReference type="FunFam" id="1.10.340.30:FF:000001">
    <property type="entry name" value="Endonuclease III"/>
    <property type="match status" value="1"/>
</dbReference>
<dbReference type="InterPro" id="IPR000445">
    <property type="entry name" value="HhH_motif"/>
</dbReference>
<evidence type="ECO:0000256" key="7">
    <source>
        <dbReference type="ARBA" id="ARBA00023014"/>
    </source>
</evidence>
<comment type="function">
    <text evidence="12">DNA repair enzyme that has both DNA N-glycosylase activity and AP-lyase activity. The DNA N-glycosylase activity releases various damaged pyrimidines from DNA by cleaving the N-glycosidic bond, leaving an AP (apurinic/apyrimidinic) site. The AP-lyase activity cleaves the phosphodiester bond 3' to the AP site by a beta-elimination, leaving a 3'-terminal unsaturated sugar and a product with a terminal 5'-phosphate.</text>
</comment>
<dbReference type="InterPro" id="IPR005759">
    <property type="entry name" value="Nth"/>
</dbReference>
<dbReference type="PROSITE" id="PS01155">
    <property type="entry name" value="ENDONUCLEASE_III_2"/>
    <property type="match status" value="1"/>
</dbReference>
<evidence type="ECO:0000256" key="3">
    <source>
        <dbReference type="ARBA" id="ARBA00022723"/>
    </source>
</evidence>
<dbReference type="PANTHER" id="PTHR10359">
    <property type="entry name" value="A/G-SPECIFIC ADENINE GLYCOSYLASE/ENDONUCLEASE III"/>
    <property type="match status" value="1"/>
</dbReference>
<dbReference type="Gene3D" id="1.10.1670.10">
    <property type="entry name" value="Helix-hairpin-Helix base-excision DNA repair enzymes (C-terminal)"/>
    <property type="match status" value="1"/>
</dbReference>
<keyword evidence="6 12" id="KW-0408">Iron</keyword>
<organism evidence="14 15">
    <name type="scientific">Blastopirellula retiformator</name>
    <dbReference type="NCBI Taxonomy" id="2527970"/>
    <lineage>
        <taxon>Bacteria</taxon>
        <taxon>Pseudomonadati</taxon>
        <taxon>Planctomycetota</taxon>
        <taxon>Planctomycetia</taxon>
        <taxon>Pirellulales</taxon>
        <taxon>Pirellulaceae</taxon>
        <taxon>Blastopirellula</taxon>
    </lineage>
</organism>
<reference evidence="14 15" key="1">
    <citation type="submission" date="2019-02" db="EMBL/GenBank/DDBJ databases">
        <title>Deep-cultivation of Planctomycetes and their phenomic and genomic characterization uncovers novel biology.</title>
        <authorList>
            <person name="Wiegand S."/>
            <person name="Jogler M."/>
            <person name="Boedeker C."/>
            <person name="Pinto D."/>
            <person name="Vollmers J."/>
            <person name="Rivas-Marin E."/>
            <person name="Kohn T."/>
            <person name="Peeters S.H."/>
            <person name="Heuer A."/>
            <person name="Rast P."/>
            <person name="Oberbeckmann S."/>
            <person name="Bunk B."/>
            <person name="Jeske O."/>
            <person name="Meyerdierks A."/>
            <person name="Storesund J.E."/>
            <person name="Kallscheuer N."/>
            <person name="Luecker S."/>
            <person name="Lage O.M."/>
            <person name="Pohl T."/>
            <person name="Merkel B.J."/>
            <person name="Hornburger P."/>
            <person name="Mueller R.-W."/>
            <person name="Bruemmer F."/>
            <person name="Labrenz M."/>
            <person name="Spormann A.M."/>
            <person name="Op Den Camp H."/>
            <person name="Overmann J."/>
            <person name="Amann R."/>
            <person name="Jetten M.S.M."/>
            <person name="Mascher T."/>
            <person name="Medema M.H."/>
            <person name="Devos D.P."/>
            <person name="Kaster A.-K."/>
            <person name="Ovreas L."/>
            <person name="Rohde M."/>
            <person name="Galperin M.Y."/>
            <person name="Jogler C."/>
        </authorList>
    </citation>
    <scope>NUCLEOTIDE SEQUENCE [LARGE SCALE GENOMIC DNA]</scope>
    <source>
        <strain evidence="14 15">Enr8</strain>
    </source>
</reference>
<feature type="domain" description="HhH-GPD" evidence="13">
    <location>
        <begin position="64"/>
        <end position="212"/>
    </location>
</feature>
<evidence type="ECO:0000256" key="10">
    <source>
        <dbReference type="ARBA" id="ARBA00023239"/>
    </source>
</evidence>
<evidence type="ECO:0000256" key="6">
    <source>
        <dbReference type="ARBA" id="ARBA00023004"/>
    </source>
</evidence>
<dbReference type="AlphaFoldDB" id="A0A5C5UWH3"/>
<evidence type="ECO:0000256" key="9">
    <source>
        <dbReference type="ARBA" id="ARBA00023204"/>
    </source>
</evidence>
<evidence type="ECO:0000313" key="14">
    <source>
        <dbReference type="EMBL" id="TWT29715.1"/>
    </source>
</evidence>